<feature type="transmembrane region" description="Helical" evidence="1">
    <location>
        <begin position="28"/>
        <end position="47"/>
    </location>
</feature>
<dbReference type="Proteomes" id="UP000886743">
    <property type="component" value="Unassembled WGS sequence"/>
</dbReference>
<comment type="caution">
    <text evidence="2">The sequence shown here is derived from an EMBL/GenBank/DDBJ whole genome shotgun (WGS) entry which is preliminary data.</text>
</comment>
<dbReference type="AlphaFoldDB" id="A0A9D1NGE6"/>
<keyword evidence="1" id="KW-0472">Membrane</keyword>
<dbReference type="InterPro" id="IPR014197">
    <property type="entry name" value="Sporulation_prot_YunB"/>
</dbReference>
<evidence type="ECO:0000313" key="3">
    <source>
        <dbReference type="Proteomes" id="UP000886743"/>
    </source>
</evidence>
<evidence type="ECO:0000256" key="1">
    <source>
        <dbReference type="SAM" id="Phobius"/>
    </source>
</evidence>
<gene>
    <name evidence="2" type="primary">yunB</name>
    <name evidence="2" type="ORF">IAC74_03850</name>
</gene>
<protein>
    <submittedName>
        <fullName evidence="2">Sporulation protein YunB</fullName>
    </submittedName>
</protein>
<dbReference type="PIRSF" id="PIRSF021383">
    <property type="entry name" value="YunB"/>
    <property type="match status" value="1"/>
</dbReference>
<dbReference type="NCBIfam" id="TIGR02832">
    <property type="entry name" value="spo_yunB"/>
    <property type="match status" value="1"/>
</dbReference>
<keyword evidence="1" id="KW-1133">Transmembrane helix</keyword>
<accession>A0A9D1NGE6</accession>
<dbReference type="EMBL" id="DVOF01000113">
    <property type="protein sequence ID" value="HIV02684.1"/>
    <property type="molecule type" value="Genomic_DNA"/>
</dbReference>
<name>A0A9D1NGE6_9FIRM</name>
<evidence type="ECO:0000313" key="2">
    <source>
        <dbReference type="EMBL" id="HIV02684.1"/>
    </source>
</evidence>
<dbReference type="Pfam" id="PF09560">
    <property type="entry name" value="Spore_YunB"/>
    <property type="match status" value="1"/>
</dbReference>
<reference evidence="2" key="2">
    <citation type="journal article" date="2021" name="PeerJ">
        <title>Extensive microbial diversity within the chicken gut microbiome revealed by metagenomics and culture.</title>
        <authorList>
            <person name="Gilroy R."/>
            <person name="Ravi A."/>
            <person name="Getino M."/>
            <person name="Pursley I."/>
            <person name="Horton D.L."/>
            <person name="Alikhan N.F."/>
            <person name="Baker D."/>
            <person name="Gharbi K."/>
            <person name="Hall N."/>
            <person name="Watson M."/>
            <person name="Adriaenssens E.M."/>
            <person name="Foster-Nyarko E."/>
            <person name="Jarju S."/>
            <person name="Secka A."/>
            <person name="Antonio M."/>
            <person name="Oren A."/>
            <person name="Chaudhuri R.R."/>
            <person name="La Ragione R."/>
            <person name="Hildebrand F."/>
            <person name="Pallen M.J."/>
        </authorList>
    </citation>
    <scope>NUCLEOTIDE SEQUENCE</scope>
    <source>
        <strain evidence="2">4920</strain>
    </source>
</reference>
<organism evidence="2 3">
    <name type="scientific">Candidatus Aphodoplasma excrementigallinarum</name>
    <dbReference type="NCBI Taxonomy" id="2840673"/>
    <lineage>
        <taxon>Bacteria</taxon>
        <taxon>Bacillati</taxon>
        <taxon>Bacillota</taxon>
        <taxon>Clostridia</taxon>
        <taxon>Eubacteriales</taxon>
        <taxon>Candidatus Aphodoplasma</taxon>
    </lineage>
</organism>
<keyword evidence="1" id="KW-0812">Transmembrane</keyword>
<reference evidence="2" key="1">
    <citation type="submission" date="2020-10" db="EMBL/GenBank/DDBJ databases">
        <authorList>
            <person name="Gilroy R."/>
        </authorList>
    </citation>
    <scope>NUCLEOTIDE SEQUENCE</scope>
    <source>
        <strain evidence="2">4920</strain>
    </source>
</reference>
<sequence>MRLGLNRRVKIRIFPAHTAPLWQRLNKTLVLCLVIATFSMGFTYFYVRIRPMVTALAQERSAQMVTTAINQVINEAMQDNPVGYEQLMQVQTDESGRVQAIYANTKEMNLFKSSLAIKIQEKIESLEEAEITVPLGALLGSQLFSGMGPMIPVHLIPMGYALVDFESSFSEAGINQTKHQIDITVQASFGMILATGSSNIEVDTCVPVAQTIIVGDVPESYLTLDGLLRGAGSGTAVE</sequence>
<proteinExistence type="predicted"/>